<keyword evidence="14" id="KW-0677">Repeat</keyword>
<dbReference type="FunFam" id="3.40.50.280:FF:000001">
    <property type="entry name" value="Methionine synthase"/>
    <property type="match status" value="1"/>
</dbReference>
<proteinExistence type="inferred from homology"/>
<evidence type="ECO:0000256" key="22">
    <source>
        <dbReference type="PIRSR" id="PIRSR000381-1"/>
    </source>
</evidence>
<dbReference type="InterPro" id="IPR037010">
    <property type="entry name" value="VitB12-dep_Met_synth_activ_sf"/>
</dbReference>
<dbReference type="Proteomes" id="UP000094769">
    <property type="component" value="Unassembled WGS sequence"/>
</dbReference>
<evidence type="ECO:0000256" key="18">
    <source>
        <dbReference type="ARBA" id="ARBA00025552"/>
    </source>
</evidence>
<dbReference type="Gene3D" id="3.40.50.280">
    <property type="entry name" value="Cobalamin-binding domain"/>
    <property type="match status" value="1"/>
</dbReference>
<feature type="binding site" evidence="23">
    <location>
        <position position="696"/>
    </location>
    <ligand>
        <name>methylcob(III)alamin</name>
        <dbReference type="ChEBI" id="CHEBI:28115"/>
    </ligand>
</feature>
<dbReference type="CDD" id="cd00740">
    <property type="entry name" value="MeTr"/>
    <property type="match status" value="1"/>
</dbReference>
<dbReference type="PROSITE" id="PS50974">
    <property type="entry name" value="ADOMET_ACTIVATION"/>
    <property type="match status" value="1"/>
</dbReference>
<dbReference type="GO" id="GO:0008705">
    <property type="term" value="F:methionine synthase activity"/>
    <property type="evidence" value="ECO:0007669"/>
    <property type="project" value="UniProtKB-UniRule"/>
</dbReference>
<protein>
    <recommendedName>
        <fullName evidence="7 20">Methionine synthase</fullName>
        <ecNumber evidence="6 20">2.1.1.13</ecNumber>
    </recommendedName>
    <alternativeName>
        <fullName evidence="19 21">5-methyltetrahydrofolate--homocysteine methyltransferase</fullName>
    </alternativeName>
</protein>
<dbReference type="SUPFAM" id="SSF52242">
    <property type="entry name" value="Cobalamin (vitamin B12)-binding domain"/>
    <property type="match status" value="1"/>
</dbReference>
<dbReference type="PROSITE" id="PS50972">
    <property type="entry name" value="PTERIN_BINDING"/>
    <property type="match status" value="1"/>
</dbReference>
<feature type="binding site" description="axial binding residue" evidence="22">
    <location>
        <position position="763"/>
    </location>
    <ligand>
        <name>methylcob(III)alamin</name>
        <dbReference type="ChEBI" id="CHEBI:28115"/>
    </ligand>
    <ligandPart>
        <name>Co</name>
        <dbReference type="ChEBI" id="CHEBI:27638"/>
    </ligandPart>
</feature>
<dbReference type="InterPro" id="IPR036589">
    <property type="entry name" value="HCY_dom_sf"/>
</dbReference>
<evidence type="ECO:0000256" key="4">
    <source>
        <dbReference type="ARBA" id="ARBA00005178"/>
    </source>
</evidence>
<dbReference type="InterPro" id="IPR011822">
    <property type="entry name" value="MetH"/>
</dbReference>
<dbReference type="GO" id="GO:0032259">
    <property type="term" value="P:methylation"/>
    <property type="evidence" value="ECO:0007669"/>
    <property type="project" value="UniProtKB-KW"/>
</dbReference>
<sequence length="1265" mass="139215">MSSATSNTANHPIESLLKQRILILDGAMGTMIQRRKLDEQGYRGERFADWPCDLKGNNDLLVLSQPAIIGSIHEAYLAAGADILETNSFGANRISMADYQMESLAYEMSEASARLAREAADKYTSPDKPRFVAGVLGPTNRTASISPDVNDASLRNITFDALVEAYTEAARGLIAGGCDLLLIETVFDTLNAKAAVFACEQVFDEDAIRLPVMISGTITDQSGRTLSGQTTEAFYNSLRHAKPISIGLNCALGPDLLRQYVEEMSRIADTHVSAHPNAGLPNEFGEYDLDARQMAGYLAEWADAGFLNIVGGCCGTTPQHIQAIAETMAGRTPRQLPEIEKQCRLSGLEPLNIGADSLFVNIGERANVTGSAKFKRLILSEAYDEALDVCREQVENGAQIVDINMDEAMLDGVAAMRRFLNLCAGEPEIAKVPVMIDSSKWEIIEIGLQSVQGKPIVNSISLKEGEEAFLRQAHLCRRYGAAVIVMAFDETGQADTQARKIEICARAYHLLTEGVGFPAEDIIFDPNIFAIATGIEEHNNYGVDFIEAIREIKQRLPHALVSGGVSNVSFSFRGNNPVREAIHAVFLYHAIKAGMDMGIVNAGQLAVFDELPGELRDTVESVVLNTDPQAGERLVELAPKYQGDGRVVENKEDAEWRNWPVNKRLEHALVKGITEFIESDTEEARQQARQTLEVIEGPLMDGMNVVGDLFGAGKMFLPQVVKSARVMKKAVAYLEPYLEAEKAECGVQSQGKILMATVKGDVHDIGKNIVGVVLQCNNYEVVDIGVMVPADTILQKARDAQVDIIGLSGLITPSLDEMVHVAKEMQRLGMSQPLLIGGATTSIAHTAVKIDPEYDNPVIYVADASRAVGVASNLLSTEHRDSYAASLHEEYEAVRQRRAGINQSRNLVSIEDARANPTPIDWSQYTPARPNLCNPDFEAPEFAQIVRLDKDRSAGKPCATLLVMKQIPLTELTGYIDWTFFFHAWQLKGRYPQILDDQTKGEEAKKLYTDALSMLERVIDEGWLRAAAVVGLFPANSQGDDILVYRDETRTQTLATLHNLRKQGRQPGAPGKNGQYNESLADYIAPERYGKADYVGAFACTAGIGIEQKISEFEADHDDYHAIMLKALADRLAEALAEWLHERVRKEYWGYAKEESLSNQQLIAEEYRGIRPAMGYPASPDHTEKDVLWELLSVEGLTGIWLTESKAMVPTASVSGLYFSHPDARYFAVGKLNRDQVSDYARRKGRSVAEMERWLGPNLAYEPGE</sequence>
<evidence type="ECO:0000256" key="21">
    <source>
        <dbReference type="PIRNR" id="PIRNR000381"/>
    </source>
</evidence>
<evidence type="ECO:0000256" key="9">
    <source>
        <dbReference type="ARBA" id="ARBA00022605"/>
    </source>
</evidence>
<feature type="binding site" evidence="23">
    <location>
        <begin position="1226"/>
        <end position="1227"/>
    </location>
    <ligand>
        <name>S-adenosyl-L-methionine</name>
        <dbReference type="ChEBI" id="CHEBI:59789"/>
    </ligand>
</feature>
<dbReference type="Gene3D" id="3.20.20.330">
    <property type="entry name" value="Homocysteine-binding-like domain"/>
    <property type="match status" value="1"/>
</dbReference>
<evidence type="ECO:0000256" key="24">
    <source>
        <dbReference type="PROSITE-ProRule" id="PRU00333"/>
    </source>
</evidence>
<dbReference type="AlphaFoldDB" id="A0A7Z0VLE9"/>
<dbReference type="InterPro" id="IPR050554">
    <property type="entry name" value="Met_Synthase/Corrinoid"/>
</dbReference>
<dbReference type="GO" id="GO:0046653">
    <property type="term" value="P:tetrahydrofolate metabolic process"/>
    <property type="evidence" value="ECO:0007669"/>
    <property type="project" value="TreeGrafter"/>
</dbReference>
<dbReference type="RefSeq" id="WP_069124948.1">
    <property type="nucleotide sequence ID" value="NZ_MARB01000012.1"/>
</dbReference>
<gene>
    <name evidence="30" type="primary">metH</name>
    <name evidence="30" type="ORF">CODIS_23710</name>
</gene>
<dbReference type="PANTHER" id="PTHR45833">
    <property type="entry name" value="METHIONINE SYNTHASE"/>
    <property type="match status" value="1"/>
</dbReference>
<dbReference type="PROSITE" id="PS51332">
    <property type="entry name" value="B12_BINDING"/>
    <property type="match status" value="1"/>
</dbReference>
<dbReference type="SUPFAM" id="SSF82282">
    <property type="entry name" value="Homocysteine S-methyltransferase"/>
    <property type="match status" value="1"/>
</dbReference>
<feature type="domain" description="B12-binding" evidence="28">
    <location>
        <begin position="750"/>
        <end position="885"/>
    </location>
</feature>
<dbReference type="GO" id="GO:0005829">
    <property type="term" value="C:cytosol"/>
    <property type="evidence" value="ECO:0007669"/>
    <property type="project" value="TreeGrafter"/>
</dbReference>
<keyword evidence="15 21" id="KW-0862">Zinc</keyword>
<evidence type="ECO:0000256" key="6">
    <source>
        <dbReference type="ARBA" id="ARBA00012032"/>
    </source>
</evidence>
<comment type="cofactor">
    <cofactor evidence="3 21 22">
        <name>methylcob(III)alamin</name>
        <dbReference type="ChEBI" id="CHEBI:28115"/>
    </cofactor>
</comment>
<comment type="pathway">
    <text evidence="4 21">Amino-acid biosynthesis; L-methionine biosynthesis via de novo pathway; L-methionine from L-homocysteine (MetH route): step 1/1.</text>
</comment>
<evidence type="ECO:0000256" key="5">
    <source>
        <dbReference type="ARBA" id="ARBA00010398"/>
    </source>
</evidence>
<dbReference type="GO" id="GO:0031419">
    <property type="term" value="F:cobalamin binding"/>
    <property type="evidence" value="ECO:0007669"/>
    <property type="project" value="UniProtKB-UniRule"/>
</dbReference>
<evidence type="ECO:0000256" key="20">
    <source>
        <dbReference type="NCBIfam" id="TIGR02082"/>
    </source>
</evidence>
<evidence type="ECO:0000256" key="13">
    <source>
        <dbReference type="ARBA" id="ARBA00022723"/>
    </source>
</evidence>
<dbReference type="UniPathway" id="UPA00051">
    <property type="reaction ID" value="UER00081"/>
</dbReference>
<dbReference type="FunFam" id="3.20.20.330:FF:000001">
    <property type="entry name" value="Methionine synthase"/>
    <property type="match status" value="1"/>
</dbReference>
<evidence type="ECO:0000256" key="23">
    <source>
        <dbReference type="PIRSR" id="PIRSR000381-2"/>
    </source>
</evidence>
<evidence type="ECO:0000259" key="26">
    <source>
        <dbReference type="PROSITE" id="PS50972"/>
    </source>
</evidence>
<evidence type="ECO:0000259" key="25">
    <source>
        <dbReference type="PROSITE" id="PS50970"/>
    </source>
</evidence>
<feature type="binding site" evidence="23">
    <location>
        <position position="864"/>
    </location>
    <ligand>
        <name>methylcob(III)alamin</name>
        <dbReference type="ChEBI" id="CHEBI:28115"/>
    </ligand>
</feature>
<dbReference type="Gene3D" id="1.10.1240.10">
    <property type="entry name" value="Methionine synthase domain"/>
    <property type="match status" value="1"/>
</dbReference>
<keyword evidence="10 21" id="KW-0846">Cobalamin</keyword>
<dbReference type="InterPro" id="IPR011005">
    <property type="entry name" value="Dihydropteroate_synth-like_sf"/>
</dbReference>
<dbReference type="EC" id="2.1.1.13" evidence="6 20"/>
<feature type="binding site" evidence="23">
    <location>
        <begin position="760"/>
        <end position="764"/>
    </location>
    <ligand>
        <name>methylcob(III)alamin</name>
        <dbReference type="ChEBI" id="CHEBI:28115"/>
    </ligand>
</feature>
<evidence type="ECO:0000256" key="17">
    <source>
        <dbReference type="ARBA" id="ARBA00023285"/>
    </source>
</evidence>
<feature type="domain" description="Hcy-binding" evidence="25">
    <location>
        <begin position="10"/>
        <end position="328"/>
    </location>
</feature>
<dbReference type="InterPro" id="IPR033706">
    <property type="entry name" value="Met_synthase_B12-bd"/>
</dbReference>
<keyword evidence="17 21" id="KW-0170">Cobalt</keyword>
<keyword evidence="11 21" id="KW-0808">Transferase</keyword>
<dbReference type="Pfam" id="PF02965">
    <property type="entry name" value="Met_synt_B12"/>
    <property type="match status" value="1"/>
</dbReference>
<keyword evidence="31" id="KW-1185">Reference proteome</keyword>
<dbReference type="SUPFAM" id="SSF47644">
    <property type="entry name" value="Methionine synthase domain"/>
    <property type="match status" value="1"/>
</dbReference>
<evidence type="ECO:0000256" key="14">
    <source>
        <dbReference type="ARBA" id="ARBA00022737"/>
    </source>
</evidence>
<comment type="caution">
    <text evidence="30">The sequence shown here is derived from an EMBL/GenBank/DDBJ whole genome shotgun (WGS) entry which is preliminary data.</text>
</comment>
<evidence type="ECO:0000256" key="8">
    <source>
        <dbReference type="ARBA" id="ARBA00022603"/>
    </source>
</evidence>
<dbReference type="OrthoDB" id="9803687at2"/>
<dbReference type="PROSITE" id="PS51337">
    <property type="entry name" value="B12_BINDING_NTER"/>
    <property type="match status" value="1"/>
</dbReference>
<feature type="domain" description="AdoMet activation" evidence="27">
    <location>
        <begin position="901"/>
        <end position="1264"/>
    </location>
</feature>
<keyword evidence="8 21" id="KW-0489">Methyltransferase</keyword>
<dbReference type="InterPro" id="IPR006158">
    <property type="entry name" value="Cobalamin-bd"/>
</dbReference>
<comment type="cofactor">
    <cofactor evidence="2 21 24">
        <name>Zn(2+)</name>
        <dbReference type="ChEBI" id="CHEBI:29105"/>
    </cofactor>
</comment>
<evidence type="ECO:0000256" key="12">
    <source>
        <dbReference type="ARBA" id="ARBA00022691"/>
    </source>
</evidence>
<evidence type="ECO:0000256" key="7">
    <source>
        <dbReference type="ARBA" id="ARBA00013998"/>
    </source>
</evidence>
<comment type="domain">
    <text evidence="21">Modular enzyme with four functionally distinct domains. The isolated Hcy-binding domain catalyzes methyl transfer from free methylcobalamin to homocysteine. The Hcy-binding domain in association with the pterin-binding domain catalyzes the methylation of cob(I)alamin by methyltetrahydrofolate and the methylation of homocysteine. The B12-binding domain binds the cofactor. The AdoMet activation domain binds S-adenosyl-L-methionine. Under aerobic conditions cob(I)alamin can be converted to inactive cob(II)alamin. Reductive methylation by S-adenosyl-L-methionine and flavodoxin regenerates methylcobalamin.</text>
</comment>
<dbReference type="PROSITE" id="PS50970">
    <property type="entry name" value="HCY"/>
    <property type="match status" value="1"/>
</dbReference>
<keyword evidence="16 21" id="KW-0486">Methionine biosynthesis</keyword>
<dbReference type="InterPro" id="IPR004223">
    <property type="entry name" value="VitB12-dep_Met_synth_activ_dom"/>
</dbReference>
<feature type="binding site" evidence="23">
    <location>
        <position position="812"/>
    </location>
    <ligand>
        <name>methylcob(III)alamin</name>
        <dbReference type="ChEBI" id="CHEBI:28115"/>
    </ligand>
</feature>
<feature type="domain" description="B12-binding N-terminal" evidence="29">
    <location>
        <begin position="652"/>
        <end position="746"/>
    </location>
</feature>
<keyword evidence="12 21" id="KW-0949">S-adenosyl-L-methionine</keyword>
<dbReference type="InterPro" id="IPR000489">
    <property type="entry name" value="Pterin-binding_dom"/>
</dbReference>
<feature type="binding site" evidence="22 24">
    <location>
        <position position="314"/>
    </location>
    <ligand>
        <name>Zn(2+)</name>
        <dbReference type="ChEBI" id="CHEBI:29105"/>
    </ligand>
</feature>
<accession>A0A7Z0VLE9</accession>
<reference evidence="30 31" key="1">
    <citation type="submission" date="2016-06" db="EMBL/GenBank/DDBJ databases">
        <title>Genome sequence of endosymbiont of Candidatus Endolucinida thiodiazotropha.</title>
        <authorList>
            <person name="Poehlein A."/>
            <person name="Koenig S."/>
            <person name="Heiden S.E."/>
            <person name="Thuermer A."/>
            <person name="Voget S."/>
            <person name="Daniel R."/>
            <person name="Markert S."/>
            <person name="Gros O."/>
            <person name="Schweder T."/>
        </authorList>
    </citation>
    <scope>NUCLEOTIDE SEQUENCE [LARGE SCALE GENOMIC DNA]</scope>
    <source>
        <strain evidence="30 31">COS</strain>
    </source>
</reference>
<organism evidence="30 31">
    <name type="scientific">Candidatus Thiodiazotropha endolucinida</name>
    <dbReference type="NCBI Taxonomy" id="1655433"/>
    <lineage>
        <taxon>Bacteria</taxon>
        <taxon>Pseudomonadati</taxon>
        <taxon>Pseudomonadota</taxon>
        <taxon>Gammaproteobacteria</taxon>
        <taxon>Chromatiales</taxon>
        <taxon>Sedimenticolaceae</taxon>
        <taxon>Candidatus Thiodiazotropha</taxon>
    </lineage>
</organism>
<dbReference type="Pfam" id="PF00809">
    <property type="entry name" value="Pterin_bind"/>
    <property type="match status" value="1"/>
</dbReference>
<dbReference type="Gene3D" id="1.10.288.10">
    <property type="entry name" value="Cobalamin-dependent Methionine Synthase, domain 2"/>
    <property type="match status" value="1"/>
</dbReference>
<evidence type="ECO:0000259" key="28">
    <source>
        <dbReference type="PROSITE" id="PS51332"/>
    </source>
</evidence>
<keyword evidence="9 21" id="KW-0028">Amino-acid biosynthesis</keyword>
<feature type="binding site" evidence="22 24">
    <location>
        <position position="250"/>
    </location>
    <ligand>
        <name>Zn(2+)</name>
        <dbReference type="ChEBI" id="CHEBI:29105"/>
    </ligand>
</feature>
<dbReference type="Gene3D" id="3.10.196.10">
    <property type="entry name" value="Vitamin B12-dependent methionine synthase, activation domain"/>
    <property type="match status" value="1"/>
</dbReference>
<dbReference type="SUPFAM" id="SSF51717">
    <property type="entry name" value="Dihydropteroate synthetase-like"/>
    <property type="match status" value="1"/>
</dbReference>
<dbReference type="Pfam" id="PF02310">
    <property type="entry name" value="B12-binding"/>
    <property type="match status" value="1"/>
</dbReference>
<dbReference type="SUPFAM" id="SSF56507">
    <property type="entry name" value="Methionine synthase activation domain-like"/>
    <property type="match status" value="1"/>
</dbReference>
<evidence type="ECO:0000313" key="31">
    <source>
        <dbReference type="Proteomes" id="UP000094769"/>
    </source>
</evidence>
<dbReference type="FunFam" id="1.10.1240.10:FF:000001">
    <property type="entry name" value="Methionine synthase"/>
    <property type="match status" value="1"/>
</dbReference>
<evidence type="ECO:0000259" key="29">
    <source>
        <dbReference type="PROSITE" id="PS51337"/>
    </source>
</evidence>
<comment type="similarity">
    <text evidence="5">Belongs to the vitamin-B12 dependent methionine synthase family.</text>
</comment>
<comment type="catalytic activity">
    <reaction evidence="1 21">
        <text>(6S)-5-methyl-5,6,7,8-tetrahydrofolate + L-homocysteine = (6S)-5,6,7,8-tetrahydrofolate + L-methionine</text>
        <dbReference type="Rhea" id="RHEA:11172"/>
        <dbReference type="ChEBI" id="CHEBI:18608"/>
        <dbReference type="ChEBI" id="CHEBI:57453"/>
        <dbReference type="ChEBI" id="CHEBI:57844"/>
        <dbReference type="ChEBI" id="CHEBI:58199"/>
        <dbReference type="EC" id="2.1.1.13"/>
    </reaction>
</comment>
<dbReference type="NCBIfam" id="NF007024">
    <property type="entry name" value="PRK09490.1"/>
    <property type="match status" value="1"/>
</dbReference>
<feature type="binding site" evidence="23">
    <location>
        <position position="977"/>
    </location>
    <ligand>
        <name>S-adenosyl-L-methionine</name>
        <dbReference type="ChEBI" id="CHEBI:59789"/>
    </ligand>
</feature>
<dbReference type="InterPro" id="IPR036724">
    <property type="entry name" value="Cobalamin-bd_sf"/>
</dbReference>
<dbReference type="EMBL" id="MARB01000012">
    <property type="protein sequence ID" value="ODJ87396.1"/>
    <property type="molecule type" value="Genomic_DNA"/>
</dbReference>
<dbReference type="InterPro" id="IPR003726">
    <property type="entry name" value="HCY_dom"/>
</dbReference>
<evidence type="ECO:0000256" key="1">
    <source>
        <dbReference type="ARBA" id="ARBA00001700"/>
    </source>
</evidence>
<evidence type="ECO:0000256" key="11">
    <source>
        <dbReference type="ARBA" id="ARBA00022679"/>
    </source>
</evidence>
<dbReference type="Pfam" id="PF02574">
    <property type="entry name" value="S-methyl_trans"/>
    <property type="match status" value="1"/>
</dbReference>
<dbReference type="InterPro" id="IPR036594">
    <property type="entry name" value="Meth_synthase_dom"/>
</dbReference>
<dbReference type="SMART" id="SM01018">
    <property type="entry name" value="B12-binding_2"/>
    <property type="match status" value="1"/>
</dbReference>
<evidence type="ECO:0000256" key="10">
    <source>
        <dbReference type="ARBA" id="ARBA00022628"/>
    </source>
</evidence>
<feature type="domain" description="Pterin-binding" evidence="26">
    <location>
        <begin position="359"/>
        <end position="620"/>
    </location>
</feature>
<dbReference type="InterPro" id="IPR003759">
    <property type="entry name" value="Cbl-bd_cap"/>
</dbReference>
<evidence type="ECO:0000256" key="15">
    <source>
        <dbReference type="ARBA" id="ARBA00022833"/>
    </source>
</evidence>
<evidence type="ECO:0000256" key="19">
    <source>
        <dbReference type="ARBA" id="ARBA00031040"/>
    </source>
</evidence>
<dbReference type="Pfam" id="PF02607">
    <property type="entry name" value="B12-binding_2"/>
    <property type="match status" value="1"/>
</dbReference>
<evidence type="ECO:0000256" key="2">
    <source>
        <dbReference type="ARBA" id="ARBA00001947"/>
    </source>
</evidence>
<evidence type="ECO:0000313" key="30">
    <source>
        <dbReference type="EMBL" id="ODJ87396.1"/>
    </source>
</evidence>
<name>A0A7Z0VLE9_9GAMM</name>
<evidence type="ECO:0000259" key="27">
    <source>
        <dbReference type="PROSITE" id="PS50974"/>
    </source>
</evidence>
<dbReference type="FunFam" id="3.20.20.20:FF:000002">
    <property type="entry name" value="Methionine synthase"/>
    <property type="match status" value="1"/>
</dbReference>
<dbReference type="GO" id="GO:0008270">
    <property type="term" value="F:zinc ion binding"/>
    <property type="evidence" value="ECO:0007669"/>
    <property type="project" value="UniProtKB-UniRule"/>
</dbReference>
<evidence type="ECO:0000256" key="3">
    <source>
        <dbReference type="ARBA" id="ARBA00001956"/>
    </source>
</evidence>
<evidence type="ECO:0000256" key="16">
    <source>
        <dbReference type="ARBA" id="ARBA00023167"/>
    </source>
</evidence>
<dbReference type="GO" id="GO:0050667">
    <property type="term" value="P:homocysteine metabolic process"/>
    <property type="evidence" value="ECO:0007669"/>
    <property type="project" value="TreeGrafter"/>
</dbReference>
<dbReference type="CDD" id="cd02069">
    <property type="entry name" value="methionine_synthase_B12_BD"/>
    <property type="match status" value="1"/>
</dbReference>
<keyword evidence="13 21" id="KW-0479">Metal-binding</keyword>
<comment type="function">
    <text evidence="18 21">Catalyzes the transfer of a methyl group from methyl-cobalamin to homocysteine, yielding enzyme-bound cob(I)alamin and methionine. Subsequently, remethylates the cofactor using methyltetrahydrofolate.</text>
</comment>
<feature type="binding site" evidence="23">
    <location>
        <position position="808"/>
    </location>
    <ligand>
        <name>methylcob(III)alamin</name>
        <dbReference type="ChEBI" id="CHEBI:28115"/>
    </ligand>
</feature>
<feature type="binding site" evidence="22 24">
    <location>
        <position position="313"/>
    </location>
    <ligand>
        <name>Zn(2+)</name>
        <dbReference type="ChEBI" id="CHEBI:29105"/>
    </ligand>
</feature>
<dbReference type="Gene3D" id="3.20.20.20">
    <property type="entry name" value="Dihydropteroate synthase-like"/>
    <property type="match status" value="1"/>
</dbReference>
<feature type="binding site" evidence="23">
    <location>
        <position position="1171"/>
    </location>
    <ligand>
        <name>S-adenosyl-L-methionine</name>
        <dbReference type="ChEBI" id="CHEBI:59789"/>
    </ligand>
</feature>
<dbReference type="NCBIfam" id="TIGR02082">
    <property type="entry name" value="metH"/>
    <property type="match status" value="1"/>
</dbReference>
<dbReference type="PIRSF" id="PIRSF000381">
    <property type="entry name" value="MetH"/>
    <property type="match status" value="1"/>
</dbReference>
<dbReference type="PANTHER" id="PTHR45833:SF1">
    <property type="entry name" value="METHIONINE SYNTHASE"/>
    <property type="match status" value="1"/>
</dbReference>